<proteinExistence type="predicted"/>
<dbReference type="AlphaFoldDB" id="A0A371PIG1"/>
<comment type="caution">
    <text evidence="2">The sequence shown here is derived from an EMBL/GenBank/DDBJ whole genome shotgun (WGS) entry which is preliminary data.</text>
</comment>
<accession>A0A371PIG1</accession>
<evidence type="ECO:0000259" key="1">
    <source>
        <dbReference type="Pfam" id="PF07833"/>
    </source>
</evidence>
<evidence type="ECO:0000313" key="2">
    <source>
        <dbReference type="EMBL" id="REK75160.1"/>
    </source>
</evidence>
<organism evidence="2 3">
    <name type="scientific">Paenibacillus paeoniae</name>
    <dbReference type="NCBI Taxonomy" id="2292705"/>
    <lineage>
        <taxon>Bacteria</taxon>
        <taxon>Bacillati</taxon>
        <taxon>Bacillota</taxon>
        <taxon>Bacilli</taxon>
        <taxon>Bacillales</taxon>
        <taxon>Paenibacillaceae</taxon>
        <taxon>Paenibacillus</taxon>
    </lineage>
</organism>
<dbReference type="InterPro" id="IPR036582">
    <property type="entry name" value="Mao_N_sf"/>
</dbReference>
<gene>
    <name evidence="2" type="ORF">DX130_16140</name>
</gene>
<sequence length="430" mass="46920">MTAYKHSAGVSRLWMGTIALLVIIISLVAWQGRAAAEATANPIQVQLDEKVITFEKDPFKIEGTTLVQFRPLFEALGMDVEWDSANRMVTGTKDGLAIVLKIGSTQATVNGTPVTLLQAPQIQNGHTMVPLRFVSEATDALVAWNPYKPQILIYTASFLDSVGLSKEQVQAAIDKELERIKAEYEAEQEANAPVKPVTVPPVPKGSGEYKPAASDTVDLSKLQGMYYGFRSDYGGYDCGGICWDLYTFLPNSKLLIGEPSNGGPETIDCTKDKCNSYTIKNNVLTLDNGDTYSISKKDGNLVIDDVVLLRVKTSTNNLKLSKEYVYRGYWGLIGITGGSTSWTEKITFYANGTFKSNRLMLGTVQGGGTTTGTSSKNLSGSYRITGNTIVLAYSDGKVANRLFFLHEDKKRGELGSIQIGDNNFYVDSKD</sequence>
<dbReference type="InterPro" id="IPR012854">
    <property type="entry name" value="Cu_amine_oxidase-like_N"/>
</dbReference>
<dbReference type="EMBL" id="QUBQ01000002">
    <property type="protein sequence ID" value="REK75160.1"/>
    <property type="molecule type" value="Genomic_DNA"/>
</dbReference>
<name>A0A371PIG1_9BACL</name>
<dbReference type="RefSeq" id="WP_116047074.1">
    <property type="nucleotide sequence ID" value="NZ_QUBQ01000002.1"/>
</dbReference>
<feature type="domain" description="Copper amine oxidase-like N-terminal" evidence="1">
    <location>
        <begin position="47"/>
        <end position="153"/>
    </location>
</feature>
<dbReference type="Pfam" id="PF07833">
    <property type="entry name" value="Cu_amine_oxidN1"/>
    <property type="match status" value="1"/>
</dbReference>
<evidence type="ECO:0000313" key="3">
    <source>
        <dbReference type="Proteomes" id="UP000261905"/>
    </source>
</evidence>
<keyword evidence="3" id="KW-1185">Reference proteome</keyword>
<dbReference type="Proteomes" id="UP000261905">
    <property type="component" value="Unassembled WGS sequence"/>
</dbReference>
<dbReference type="OrthoDB" id="38457at2"/>
<dbReference type="SUPFAM" id="SSF55383">
    <property type="entry name" value="Copper amine oxidase, domain N"/>
    <property type="match status" value="1"/>
</dbReference>
<protein>
    <submittedName>
        <fullName evidence="2">Copper amine oxidase N-terminal domain-containing protein</fullName>
    </submittedName>
</protein>
<dbReference type="Gene3D" id="3.30.457.10">
    <property type="entry name" value="Copper amine oxidase-like, N-terminal domain"/>
    <property type="match status" value="1"/>
</dbReference>
<reference evidence="2 3" key="1">
    <citation type="submission" date="2018-08" db="EMBL/GenBank/DDBJ databases">
        <title>Paenibacillus sp. M4BSY-1, whole genome shotgun sequence.</title>
        <authorList>
            <person name="Tuo L."/>
        </authorList>
    </citation>
    <scope>NUCLEOTIDE SEQUENCE [LARGE SCALE GENOMIC DNA]</scope>
    <source>
        <strain evidence="2 3">M4BSY-1</strain>
    </source>
</reference>